<dbReference type="Proteomes" id="UP000295277">
    <property type="component" value="Unassembled WGS sequence"/>
</dbReference>
<name>A0A4R1YX12_9RHOB</name>
<evidence type="ECO:0000256" key="1">
    <source>
        <dbReference type="ARBA" id="ARBA00009477"/>
    </source>
</evidence>
<feature type="signal peptide" evidence="2">
    <location>
        <begin position="1"/>
        <end position="19"/>
    </location>
</feature>
<organism evidence="4 5">
    <name type="scientific">Rhodovulum steppense</name>
    <dbReference type="NCBI Taxonomy" id="540251"/>
    <lineage>
        <taxon>Bacteria</taxon>
        <taxon>Pseudomonadati</taxon>
        <taxon>Pseudomonadota</taxon>
        <taxon>Alphaproteobacteria</taxon>
        <taxon>Rhodobacterales</taxon>
        <taxon>Paracoccaceae</taxon>
        <taxon>Rhodovulum</taxon>
    </lineage>
</organism>
<keyword evidence="5" id="KW-1185">Reference proteome</keyword>
<feature type="chain" id="PRO_5020198059" evidence="2">
    <location>
        <begin position="20"/>
        <end position="327"/>
    </location>
</feature>
<dbReference type="Pfam" id="PF00364">
    <property type="entry name" value="Biotin_lipoyl"/>
    <property type="match status" value="1"/>
</dbReference>
<proteinExistence type="inferred from homology"/>
<dbReference type="GO" id="GO:0015562">
    <property type="term" value="F:efflux transmembrane transporter activity"/>
    <property type="evidence" value="ECO:0007669"/>
    <property type="project" value="TreeGrafter"/>
</dbReference>
<comment type="caution">
    <text evidence="4">The sequence shown here is derived from an EMBL/GenBank/DDBJ whole genome shotgun (WGS) entry which is preliminary data.</text>
</comment>
<dbReference type="Gene3D" id="2.40.50.100">
    <property type="match status" value="1"/>
</dbReference>
<gene>
    <name evidence="4" type="ORF">EV216_10641</name>
</gene>
<comment type="similarity">
    <text evidence="1">Belongs to the membrane fusion protein (MFP) (TC 8.A.1) family.</text>
</comment>
<dbReference type="OrthoDB" id="7914255at2"/>
<evidence type="ECO:0000313" key="5">
    <source>
        <dbReference type="Proteomes" id="UP000295277"/>
    </source>
</evidence>
<evidence type="ECO:0000313" key="4">
    <source>
        <dbReference type="EMBL" id="TCM85741.1"/>
    </source>
</evidence>
<dbReference type="Gene3D" id="2.40.420.20">
    <property type="match status" value="1"/>
</dbReference>
<dbReference type="InterPro" id="IPR006143">
    <property type="entry name" value="RND_pump_MFP"/>
</dbReference>
<dbReference type="RefSeq" id="WP_132694022.1">
    <property type="nucleotide sequence ID" value="NZ_SLVM01000006.1"/>
</dbReference>
<dbReference type="NCBIfam" id="TIGR01730">
    <property type="entry name" value="RND_mfp"/>
    <property type="match status" value="1"/>
</dbReference>
<reference evidence="4 5" key="1">
    <citation type="submission" date="2019-03" db="EMBL/GenBank/DDBJ databases">
        <title>Genomic Encyclopedia of Type Strains, Phase IV (KMG-IV): sequencing the most valuable type-strain genomes for metagenomic binning, comparative biology and taxonomic classification.</title>
        <authorList>
            <person name="Goeker M."/>
        </authorList>
    </citation>
    <scope>NUCLEOTIDE SEQUENCE [LARGE SCALE GENOMIC DNA]</scope>
    <source>
        <strain evidence="4 5">DSM 21153</strain>
    </source>
</reference>
<protein>
    <submittedName>
        <fullName evidence="4">RND family efflux transporter MFP subunit</fullName>
    </submittedName>
</protein>
<dbReference type="PANTHER" id="PTHR30469:SF15">
    <property type="entry name" value="HLYD FAMILY OF SECRETION PROTEINS"/>
    <property type="match status" value="1"/>
</dbReference>
<dbReference type="InterPro" id="IPR000089">
    <property type="entry name" value="Biotin_lipoyl"/>
</dbReference>
<dbReference type="GO" id="GO:1990281">
    <property type="term" value="C:efflux pump complex"/>
    <property type="evidence" value="ECO:0007669"/>
    <property type="project" value="TreeGrafter"/>
</dbReference>
<feature type="domain" description="Lipoyl-binding" evidence="3">
    <location>
        <begin position="55"/>
        <end position="86"/>
    </location>
</feature>
<dbReference type="SUPFAM" id="SSF111369">
    <property type="entry name" value="HlyD-like secretion proteins"/>
    <property type="match status" value="1"/>
</dbReference>
<sequence length="327" mass="34265">MMKTLLSMLTLVAALPVAAGELVLQPVEIREWKAVHGQVETRDRVPARARIGGTLVELKVTEGDRVEAGQEIARVEDDKLTFQLRAIDAQLTALRTQLQTATTDLDRGEALRERGVITQQRLDQLRTQVDILQGQIGTAEAERRVIEQQVAEGAVLSPDAGVVLAVPQSLGSVITPGETVAAIGGGGVFLRLAVPERHAAALAEGDAIALGAGVGLDGQTGRLAKIYPQIEGGRVIADVEVEGLDGRFVGRRVPVRLPVGTRAALLVPPGAVSRAGGLDFVTVAGQAGAGPVRRAVVPGEIVTHDGAEWREILSGLVPGETVVTGHD</sequence>
<dbReference type="Gene3D" id="1.10.287.470">
    <property type="entry name" value="Helix hairpin bin"/>
    <property type="match status" value="1"/>
</dbReference>
<evidence type="ECO:0000259" key="3">
    <source>
        <dbReference type="Pfam" id="PF00364"/>
    </source>
</evidence>
<dbReference type="PANTHER" id="PTHR30469">
    <property type="entry name" value="MULTIDRUG RESISTANCE PROTEIN MDTA"/>
    <property type="match status" value="1"/>
</dbReference>
<keyword evidence="2" id="KW-0732">Signal</keyword>
<dbReference type="AlphaFoldDB" id="A0A4R1YX12"/>
<evidence type="ECO:0000256" key="2">
    <source>
        <dbReference type="SAM" id="SignalP"/>
    </source>
</evidence>
<dbReference type="EMBL" id="SLVM01000006">
    <property type="protein sequence ID" value="TCM85741.1"/>
    <property type="molecule type" value="Genomic_DNA"/>
</dbReference>
<accession>A0A4R1YX12</accession>